<dbReference type="AlphaFoldDB" id="A0A7S4GFD5"/>
<organism evidence="2">
    <name type="scientific">Eutreptiella gymnastica</name>
    <dbReference type="NCBI Taxonomy" id="73025"/>
    <lineage>
        <taxon>Eukaryota</taxon>
        <taxon>Discoba</taxon>
        <taxon>Euglenozoa</taxon>
        <taxon>Euglenida</taxon>
        <taxon>Spirocuta</taxon>
        <taxon>Euglenophyceae</taxon>
        <taxon>Eutreptiales</taxon>
        <taxon>Eutreptiaceae</taxon>
        <taxon>Eutreptiella</taxon>
    </lineage>
</organism>
<accession>A0A7S4GFD5</accession>
<feature type="region of interest" description="Disordered" evidence="1">
    <location>
        <begin position="40"/>
        <end position="127"/>
    </location>
</feature>
<gene>
    <name evidence="2" type="ORF">EGYM00163_LOCUS46659</name>
</gene>
<protein>
    <submittedName>
        <fullName evidence="2">Uncharacterized protein</fullName>
    </submittedName>
</protein>
<evidence type="ECO:0000256" key="1">
    <source>
        <dbReference type="SAM" id="MobiDB-lite"/>
    </source>
</evidence>
<sequence length="127" mass="13685">MLQAKFDGLLEAIDHEMYCINQAHRASVLRASVMSDTKMMMWDSGKQRRRRSSLFRGGADSGDPSPRVGGHSHRRSSSVGERGGGNTSSRGSHVSGGRRGSSVGPSRRGSTNRRPSMVSGLKSPQKS</sequence>
<reference evidence="2" key="1">
    <citation type="submission" date="2021-01" db="EMBL/GenBank/DDBJ databases">
        <authorList>
            <person name="Corre E."/>
            <person name="Pelletier E."/>
            <person name="Niang G."/>
            <person name="Scheremetjew M."/>
            <person name="Finn R."/>
            <person name="Kale V."/>
            <person name="Holt S."/>
            <person name="Cochrane G."/>
            <person name="Meng A."/>
            <person name="Brown T."/>
            <person name="Cohen L."/>
        </authorList>
    </citation>
    <scope>NUCLEOTIDE SEQUENCE</scope>
    <source>
        <strain evidence="2">CCMP1594</strain>
    </source>
</reference>
<evidence type="ECO:0000313" key="2">
    <source>
        <dbReference type="EMBL" id="CAE0835312.1"/>
    </source>
</evidence>
<dbReference type="EMBL" id="HBJA01135637">
    <property type="protein sequence ID" value="CAE0835312.1"/>
    <property type="molecule type" value="Transcribed_RNA"/>
</dbReference>
<feature type="compositionally biased region" description="Low complexity" evidence="1">
    <location>
        <begin position="88"/>
        <end position="109"/>
    </location>
</feature>
<name>A0A7S4GFD5_9EUGL</name>
<proteinExistence type="predicted"/>